<protein>
    <submittedName>
        <fullName evidence="1">Uncharacterized protein</fullName>
    </submittedName>
</protein>
<feature type="non-terminal residue" evidence="1">
    <location>
        <position position="146"/>
    </location>
</feature>
<gene>
    <name evidence="1" type="ORF">scyTo_0027149</name>
</gene>
<dbReference type="AlphaFoldDB" id="A0A401QMD2"/>
<name>A0A401QMD2_SCYTO</name>
<comment type="caution">
    <text evidence="1">The sequence shown here is derived from an EMBL/GenBank/DDBJ whole genome shotgun (WGS) entry which is preliminary data.</text>
</comment>
<keyword evidence="2" id="KW-1185">Reference proteome</keyword>
<evidence type="ECO:0000313" key="2">
    <source>
        <dbReference type="Proteomes" id="UP000288216"/>
    </source>
</evidence>
<evidence type="ECO:0000313" key="1">
    <source>
        <dbReference type="EMBL" id="GCB86492.1"/>
    </source>
</evidence>
<dbReference type="EMBL" id="BFAA01293534">
    <property type="protein sequence ID" value="GCB86492.1"/>
    <property type="molecule type" value="Genomic_DNA"/>
</dbReference>
<organism evidence="1 2">
    <name type="scientific">Scyliorhinus torazame</name>
    <name type="common">Cloudy catshark</name>
    <name type="synonym">Catulus torazame</name>
    <dbReference type="NCBI Taxonomy" id="75743"/>
    <lineage>
        <taxon>Eukaryota</taxon>
        <taxon>Metazoa</taxon>
        <taxon>Chordata</taxon>
        <taxon>Craniata</taxon>
        <taxon>Vertebrata</taxon>
        <taxon>Chondrichthyes</taxon>
        <taxon>Elasmobranchii</taxon>
        <taxon>Galeomorphii</taxon>
        <taxon>Galeoidea</taxon>
        <taxon>Carcharhiniformes</taxon>
        <taxon>Scyliorhinidae</taxon>
        <taxon>Scyliorhinus</taxon>
    </lineage>
</organism>
<accession>A0A401QMD2</accession>
<dbReference type="Proteomes" id="UP000288216">
    <property type="component" value="Unassembled WGS sequence"/>
</dbReference>
<reference evidence="1 2" key="1">
    <citation type="journal article" date="2018" name="Nat. Ecol. Evol.">
        <title>Shark genomes provide insights into elasmobranch evolution and the origin of vertebrates.</title>
        <authorList>
            <person name="Hara Y"/>
            <person name="Yamaguchi K"/>
            <person name="Onimaru K"/>
            <person name="Kadota M"/>
            <person name="Koyanagi M"/>
            <person name="Keeley SD"/>
            <person name="Tatsumi K"/>
            <person name="Tanaka K"/>
            <person name="Motone F"/>
            <person name="Kageyama Y"/>
            <person name="Nozu R"/>
            <person name="Adachi N"/>
            <person name="Nishimura O"/>
            <person name="Nakagawa R"/>
            <person name="Tanegashima C"/>
            <person name="Kiyatake I"/>
            <person name="Matsumoto R"/>
            <person name="Murakumo K"/>
            <person name="Nishida K"/>
            <person name="Terakita A"/>
            <person name="Kuratani S"/>
            <person name="Sato K"/>
            <person name="Hyodo S Kuraku.S."/>
        </authorList>
    </citation>
    <scope>NUCLEOTIDE SEQUENCE [LARGE SCALE GENOMIC DNA]</scope>
</reference>
<sequence length="146" mass="15750">MGPVATQGGIEAGEIIDTNEVLNFLSGKVPSSPNSFGMKWFPEDGPLDDHKGDCDETVKYEVNSTSSDDIVAVKVGDDFSEKYNRELDYSGGTNIFTVEGEENPSQEDCSTVSSVNEECSGSSKFCSFADFSPDMDALNNMSMDVL</sequence>
<proteinExistence type="predicted"/>